<gene>
    <name evidence="4" type="primary">LOC106820873</name>
</gene>
<proteinExistence type="predicted"/>
<feature type="compositionally biased region" description="Low complexity" evidence="1">
    <location>
        <begin position="178"/>
        <end position="187"/>
    </location>
</feature>
<dbReference type="GeneID" id="106820873"/>
<dbReference type="InterPro" id="IPR000863">
    <property type="entry name" value="Sulfotransferase_dom"/>
</dbReference>
<dbReference type="InterPro" id="IPR027417">
    <property type="entry name" value="P-loop_NTPase"/>
</dbReference>
<dbReference type="Proteomes" id="UP000695022">
    <property type="component" value="Unplaced"/>
</dbReference>
<dbReference type="SUPFAM" id="SSF52540">
    <property type="entry name" value="P-loop containing nucleoside triphosphate hydrolases"/>
    <property type="match status" value="1"/>
</dbReference>
<feature type="compositionally biased region" description="Basic and acidic residues" evidence="1">
    <location>
        <begin position="166"/>
        <end position="177"/>
    </location>
</feature>
<sequence length="459" mass="50372">MGEMTSAAKSRRKVVLVASTGVLLLLLMLLFTMRLSLFDIVRQTGSPLPGDVANDVVATHAQQQRRAVVLLAYHRGGSSFTGDLLNEHARVFYLYEPLRQPWFAATAAAAAADRHQLDALAVRLTPAFLLCRFSEMSIDWIAELLKKNYTKLAHTKALLTRPGCGEAERTEEGRGRSAADGWSEGSGWSKGGRSDRRSGSEEGRGESGESAGVSAAPPPCRLGALTIADVEDECRRRDVVAVKLIRPSLADGVAPLLDDPRFSLKVVHVVRDPRGVVASLHKLPEYHTDHVTAAMMSAAADRLCKRMRGNVAAGMRLPAASYLLLRYEDAATQTARTMKTLYDFVGLDAGRQSLDDFVAAHTGTDANADDGINWRTVRRNFTAVALSWQNVLDEKSVRQVEQVCEDVLATLGYHLLNSSSNSYIYRKFSTNCIGTRIGMEMLGMWARQGYIILPYKTNQ</sequence>
<feature type="region of interest" description="Disordered" evidence="1">
    <location>
        <begin position="163"/>
        <end position="217"/>
    </location>
</feature>
<organism evidence="3 4">
    <name type="scientific">Priapulus caudatus</name>
    <name type="common">Priapulid worm</name>
    <dbReference type="NCBI Taxonomy" id="37621"/>
    <lineage>
        <taxon>Eukaryota</taxon>
        <taxon>Metazoa</taxon>
        <taxon>Ecdysozoa</taxon>
        <taxon>Scalidophora</taxon>
        <taxon>Priapulida</taxon>
        <taxon>Priapulimorpha</taxon>
        <taxon>Priapulimorphida</taxon>
        <taxon>Priapulidae</taxon>
        <taxon>Priapulus</taxon>
    </lineage>
</organism>
<evidence type="ECO:0000259" key="2">
    <source>
        <dbReference type="Pfam" id="PF00685"/>
    </source>
</evidence>
<feature type="compositionally biased region" description="Basic and acidic residues" evidence="1">
    <location>
        <begin position="192"/>
        <end position="207"/>
    </location>
</feature>
<dbReference type="RefSeq" id="XP_014680953.1">
    <property type="nucleotide sequence ID" value="XM_014825467.1"/>
</dbReference>
<dbReference type="InterPro" id="IPR051135">
    <property type="entry name" value="Gal/GlcNAc/GalNAc_ST"/>
</dbReference>
<dbReference type="Pfam" id="PF00685">
    <property type="entry name" value="Sulfotransfer_1"/>
    <property type="match status" value="1"/>
</dbReference>
<keyword evidence="3" id="KW-1185">Reference proteome</keyword>
<evidence type="ECO:0000313" key="3">
    <source>
        <dbReference type="Proteomes" id="UP000695022"/>
    </source>
</evidence>
<name>A0ABM1F932_PRICU</name>
<evidence type="ECO:0000256" key="1">
    <source>
        <dbReference type="SAM" id="MobiDB-lite"/>
    </source>
</evidence>
<dbReference type="PANTHER" id="PTHR10704:SF71">
    <property type="entry name" value="CARBOHYDRATE SULFOTRANSFERASE 1-LIKE"/>
    <property type="match status" value="1"/>
</dbReference>
<reference evidence="4" key="1">
    <citation type="submission" date="2025-08" db="UniProtKB">
        <authorList>
            <consortium name="RefSeq"/>
        </authorList>
    </citation>
    <scope>IDENTIFICATION</scope>
</reference>
<accession>A0ABM1F932</accession>
<feature type="domain" description="Sulfotransferase" evidence="2">
    <location>
        <begin position="263"/>
        <end position="410"/>
    </location>
</feature>
<protein>
    <submittedName>
        <fullName evidence="4">Carbohydrate sulfotransferase 1-like</fullName>
    </submittedName>
</protein>
<dbReference type="PANTHER" id="PTHR10704">
    <property type="entry name" value="CARBOHYDRATE SULFOTRANSFERASE"/>
    <property type="match status" value="1"/>
</dbReference>
<dbReference type="Gene3D" id="3.40.50.300">
    <property type="entry name" value="P-loop containing nucleotide triphosphate hydrolases"/>
    <property type="match status" value="2"/>
</dbReference>
<evidence type="ECO:0000313" key="4">
    <source>
        <dbReference type="RefSeq" id="XP_014680953.1"/>
    </source>
</evidence>